<dbReference type="GO" id="GO:0005886">
    <property type="term" value="C:plasma membrane"/>
    <property type="evidence" value="ECO:0007669"/>
    <property type="project" value="TreeGrafter"/>
</dbReference>
<feature type="compositionally biased region" description="Low complexity" evidence="2">
    <location>
        <begin position="155"/>
        <end position="169"/>
    </location>
</feature>
<reference evidence="4" key="1">
    <citation type="submission" date="2023-04" db="EMBL/GenBank/DDBJ databases">
        <title>Ambrosiozyma monospora NBRC 1965.</title>
        <authorList>
            <person name="Ichikawa N."/>
            <person name="Sato H."/>
            <person name="Tonouchi N."/>
        </authorList>
    </citation>
    <scope>NUCLEOTIDE SEQUENCE</scope>
    <source>
        <strain evidence="4">NBRC 1965</strain>
    </source>
</reference>
<dbReference type="Pfam" id="PF16978">
    <property type="entry name" value="CRIM"/>
    <property type="match status" value="1"/>
</dbReference>
<dbReference type="GO" id="GO:0031932">
    <property type="term" value="C:TORC2 complex"/>
    <property type="evidence" value="ECO:0007669"/>
    <property type="project" value="InterPro"/>
</dbReference>
<feature type="region of interest" description="Disordered" evidence="2">
    <location>
        <begin position="207"/>
        <end position="304"/>
    </location>
</feature>
<comment type="caution">
    <text evidence="4">The sequence shown here is derived from an EMBL/GenBank/DDBJ whole genome shotgun (WGS) entry which is preliminary data.</text>
</comment>
<name>A0A9W7DFE5_AMBMO</name>
<dbReference type="GO" id="GO:0038203">
    <property type="term" value="P:TORC2 signaling"/>
    <property type="evidence" value="ECO:0007669"/>
    <property type="project" value="TreeGrafter"/>
</dbReference>
<comment type="similarity">
    <text evidence="1">Belongs to the SIN1 family.</text>
</comment>
<dbReference type="InterPro" id="IPR008828">
    <property type="entry name" value="Sin1/Avo1"/>
</dbReference>
<feature type="compositionally biased region" description="Polar residues" evidence="2">
    <location>
        <begin position="229"/>
        <end position="242"/>
    </location>
</feature>
<dbReference type="GO" id="GO:0005737">
    <property type="term" value="C:cytoplasm"/>
    <property type="evidence" value="ECO:0007669"/>
    <property type="project" value="TreeGrafter"/>
</dbReference>
<dbReference type="InterPro" id="IPR031567">
    <property type="entry name" value="CRIM_dom"/>
</dbReference>
<feature type="region of interest" description="Disordered" evidence="2">
    <location>
        <begin position="155"/>
        <end position="192"/>
    </location>
</feature>
<feature type="region of interest" description="Disordered" evidence="2">
    <location>
        <begin position="74"/>
        <end position="141"/>
    </location>
</feature>
<dbReference type="EMBL" id="BSXU01001226">
    <property type="protein sequence ID" value="GMG25154.1"/>
    <property type="molecule type" value="Genomic_DNA"/>
</dbReference>
<dbReference type="GO" id="GO:0005546">
    <property type="term" value="F:phosphatidylinositol-4,5-bisphosphate binding"/>
    <property type="evidence" value="ECO:0007669"/>
    <property type="project" value="TreeGrafter"/>
</dbReference>
<feature type="compositionally biased region" description="Acidic residues" evidence="2">
    <location>
        <begin position="323"/>
        <end position="339"/>
    </location>
</feature>
<accession>A0A9W7DFE5</accession>
<gene>
    <name evidence="4" type="ORF">Amon01_000306500</name>
</gene>
<dbReference type="Proteomes" id="UP001165063">
    <property type="component" value="Unassembled WGS sequence"/>
</dbReference>
<feature type="domain" description="CRIM" evidence="3">
    <location>
        <begin position="496"/>
        <end position="617"/>
    </location>
</feature>
<evidence type="ECO:0000313" key="4">
    <source>
        <dbReference type="EMBL" id="GMG25154.1"/>
    </source>
</evidence>
<evidence type="ECO:0000313" key="5">
    <source>
        <dbReference type="Proteomes" id="UP001165063"/>
    </source>
</evidence>
<dbReference type="AlphaFoldDB" id="A0A9W7DFE5"/>
<protein>
    <submittedName>
        <fullName evidence="4">Unnamed protein product</fullName>
    </submittedName>
</protein>
<sequence length="617" mass="67845">MSVPFDTNLLINVFRESTISLQKNKSSRIESILGELYNSQALDQSINKNIDLPIISKLSTQNSPPIQSNIIFRDRYKSENRDQLPEVPDAPPPRRRGRSSISISPDDDFDRGKNYIGSGVTSLKQQQNNQQQFSSIPTVKERNASISESIITDTTSINTTTQGNNNDSAITDDDDDENSSQQSSPPLGAGLTMNFNAAKNRLSKFIRPRHTSGSSSGHPNTIDEEVESSDASSMSRKNTTMMTAPGGRVVKGIKRINTDLTSDDSDVGLESDTDNGQITGAGRGISRDKGNFSGAGKSRRLSLDSDQALDDEFITESIHYSDEGSDDDDDDEDYVDGFDSDDYLDDSDYMFEESLAASSSMAGPNIFHTQSDTNSISKTAFNRSRNSTFSLRVGKPATVNPAWKNDSTHTLPQQMQQLPEGHKTTTINGDHASIPHAIVVNSATSYQNTNKTHQALRRNSKSFSNISASDSSTTEFTLNFSKKDVPPKPAGGTIKRSKLTSLIKKSDADEEGRLTLDYFDYVAHPRLATDKMIDITVYLPSLKASSQNLKVNGMVSVFELIGFILHCIKKDGKVELSDLQQNPNRWGLFLADEDGEIEDDFGVLGRTRQFQSYGADE</sequence>
<evidence type="ECO:0000256" key="2">
    <source>
        <dbReference type="SAM" id="MobiDB-lite"/>
    </source>
</evidence>
<feature type="compositionally biased region" description="Acidic residues" evidence="2">
    <location>
        <begin position="261"/>
        <end position="273"/>
    </location>
</feature>
<evidence type="ECO:0000259" key="3">
    <source>
        <dbReference type="Pfam" id="PF16978"/>
    </source>
</evidence>
<proteinExistence type="inferred from homology"/>
<evidence type="ECO:0000256" key="1">
    <source>
        <dbReference type="ARBA" id="ARBA00009407"/>
    </source>
</evidence>
<feature type="region of interest" description="Disordered" evidence="2">
    <location>
        <begin position="316"/>
        <end position="339"/>
    </location>
</feature>
<keyword evidence="5" id="KW-1185">Reference proteome</keyword>
<feature type="compositionally biased region" description="Basic and acidic residues" evidence="2">
    <location>
        <begin position="74"/>
        <end position="84"/>
    </location>
</feature>
<dbReference type="PANTHER" id="PTHR13335">
    <property type="entry name" value="TARGET OF RAPAMYCIN COMPLEX 2 SUBUNIT MAPKAP1"/>
    <property type="match status" value="1"/>
</dbReference>
<dbReference type="PANTHER" id="PTHR13335:SF1">
    <property type="entry name" value="TARGET OF RAPAMYCIN COMPLEX 2 SUBUNIT MAPKAP1"/>
    <property type="match status" value="1"/>
</dbReference>
<organism evidence="4 5">
    <name type="scientific">Ambrosiozyma monospora</name>
    <name type="common">Yeast</name>
    <name type="synonym">Endomycopsis monosporus</name>
    <dbReference type="NCBI Taxonomy" id="43982"/>
    <lineage>
        <taxon>Eukaryota</taxon>
        <taxon>Fungi</taxon>
        <taxon>Dikarya</taxon>
        <taxon>Ascomycota</taxon>
        <taxon>Saccharomycotina</taxon>
        <taxon>Pichiomycetes</taxon>
        <taxon>Pichiales</taxon>
        <taxon>Pichiaceae</taxon>
        <taxon>Ambrosiozyma</taxon>
    </lineage>
</organism>
<dbReference type="OrthoDB" id="241990at2759"/>